<dbReference type="RefSeq" id="WP_222580996.1">
    <property type="nucleotide sequence ID" value="NZ_JAHVHU010000014.1"/>
</dbReference>
<dbReference type="GO" id="GO:0004252">
    <property type="term" value="F:serine-type endopeptidase activity"/>
    <property type="evidence" value="ECO:0007669"/>
    <property type="project" value="InterPro"/>
</dbReference>
<dbReference type="GO" id="GO:0016020">
    <property type="term" value="C:membrane"/>
    <property type="evidence" value="ECO:0007669"/>
    <property type="project" value="UniProtKB-SubCell"/>
</dbReference>
<feature type="transmembrane region" description="Helical" evidence="7">
    <location>
        <begin position="124"/>
        <end position="144"/>
    </location>
</feature>
<evidence type="ECO:0000256" key="4">
    <source>
        <dbReference type="ARBA" id="ARBA00022801"/>
    </source>
</evidence>
<dbReference type="PANTHER" id="PTHR43731">
    <property type="entry name" value="RHOMBOID PROTEASE"/>
    <property type="match status" value="1"/>
</dbReference>
<keyword evidence="9" id="KW-0645">Protease</keyword>
<keyword evidence="5 7" id="KW-1133">Transmembrane helix</keyword>
<dbReference type="EMBL" id="JAHVHU010000014">
    <property type="protein sequence ID" value="MBY5959459.1"/>
    <property type="molecule type" value="Genomic_DNA"/>
</dbReference>
<accession>A0A953LE10</accession>
<dbReference type="Proteomes" id="UP000753961">
    <property type="component" value="Unassembled WGS sequence"/>
</dbReference>
<evidence type="ECO:0000256" key="7">
    <source>
        <dbReference type="SAM" id="Phobius"/>
    </source>
</evidence>
<evidence type="ECO:0000256" key="3">
    <source>
        <dbReference type="ARBA" id="ARBA00022692"/>
    </source>
</evidence>
<dbReference type="AlphaFoldDB" id="A0A953LE10"/>
<reference evidence="9" key="1">
    <citation type="submission" date="2021-06" db="EMBL/GenBank/DDBJ databases">
        <title>44 bacteria genomes isolated from Dapeng, Shenzhen.</title>
        <authorList>
            <person name="Zheng W."/>
            <person name="Yu S."/>
            <person name="Huang Y."/>
        </authorList>
    </citation>
    <scope>NUCLEOTIDE SEQUENCE</scope>
    <source>
        <strain evidence="9">DP5N28-2</strain>
    </source>
</reference>
<feature type="transmembrane region" description="Helical" evidence="7">
    <location>
        <begin position="151"/>
        <end position="172"/>
    </location>
</feature>
<comment type="similarity">
    <text evidence="2">Belongs to the peptidase S54 family.</text>
</comment>
<evidence type="ECO:0000256" key="6">
    <source>
        <dbReference type="ARBA" id="ARBA00023136"/>
    </source>
</evidence>
<dbReference type="SUPFAM" id="SSF144091">
    <property type="entry name" value="Rhomboid-like"/>
    <property type="match status" value="1"/>
</dbReference>
<comment type="caution">
    <text evidence="9">The sequence shown here is derived from an EMBL/GenBank/DDBJ whole genome shotgun (WGS) entry which is preliminary data.</text>
</comment>
<dbReference type="InterPro" id="IPR050925">
    <property type="entry name" value="Rhomboid_protease_S54"/>
</dbReference>
<keyword evidence="4" id="KW-0378">Hydrolase</keyword>
<feature type="transmembrane region" description="Helical" evidence="7">
    <location>
        <begin position="61"/>
        <end position="88"/>
    </location>
</feature>
<feature type="transmembrane region" description="Helical" evidence="7">
    <location>
        <begin position="192"/>
        <end position="211"/>
    </location>
</feature>
<dbReference type="FunFam" id="1.20.1540.10:FF:000027">
    <property type="entry name" value="Rhomboid family intramembrane serine protease"/>
    <property type="match status" value="1"/>
</dbReference>
<feature type="transmembrane region" description="Helical" evidence="7">
    <location>
        <begin position="12"/>
        <end position="32"/>
    </location>
</feature>
<evidence type="ECO:0000313" key="9">
    <source>
        <dbReference type="EMBL" id="MBY5959459.1"/>
    </source>
</evidence>
<evidence type="ECO:0000313" key="10">
    <source>
        <dbReference type="Proteomes" id="UP000753961"/>
    </source>
</evidence>
<proteinExistence type="inferred from homology"/>
<evidence type="ECO:0000256" key="5">
    <source>
        <dbReference type="ARBA" id="ARBA00022989"/>
    </source>
</evidence>
<keyword evidence="6 7" id="KW-0472">Membrane</keyword>
<dbReference type="InterPro" id="IPR035952">
    <property type="entry name" value="Rhomboid-like_sf"/>
</dbReference>
<keyword evidence="10" id="KW-1185">Reference proteome</keyword>
<dbReference type="Pfam" id="PF01694">
    <property type="entry name" value="Rhomboid"/>
    <property type="match status" value="1"/>
</dbReference>
<feature type="transmembrane region" description="Helical" evidence="7">
    <location>
        <begin position="100"/>
        <end position="118"/>
    </location>
</feature>
<evidence type="ECO:0000256" key="1">
    <source>
        <dbReference type="ARBA" id="ARBA00004141"/>
    </source>
</evidence>
<dbReference type="InterPro" id="IPR022764">
    <property type="entry name" value="Peptidase_S54_rhomboid_dom"/>
</dbReference>
<sequence>MLIPIGDDNIAGGAKPLATYTFLILNIAIFFYEYSLGDQSLQLFINRYATTPTDVLSGNQLYTFFTSMFLHGGWSHLIGNMLFLWIFGDNVEAVMGNVRFILFYFVGGIIASITHVWMNADSAIPSLGASGAISAVLGAYLIMFPRSRIKMFFVVFFVTFYISALFFIGFWFVQQFMSVYQETSLDAQSQGVAWWAHIGGFIFGVLCGFFYRSRAREYNFIGDRHLRPPSPQNRHRWHR</sequence>
<dbReference type="GO" id="GO:0006508">
    <property type="term" value="P:proteolysis"/>
    <property type="evidence" value="ECO:0007669"/>
    <property type="project" value="UniProtKB-KW"/>
</dbReference>
<gene>
    <name evidence="9" type="ORF">KUV50_15010</name>
</gene>
<keyword evidence="3 7" id="KW-0812">Transmembrane</keyword>
<dbReference type="PANTHER" id="PTHR43731:SF14">
    <property type="entry name" value="PRESENILIN-ASSOCIATED RHOMBOID-LIKE PROTEIN, MITOCHONDRIAL"/>
    <property type="match status" value="1"/>
</dbReference>
<dbReference type="Gene3D" id="1.20.1540.10">
    <property type="entry name" value="Rhomboid-like"/>
    <property type="match status" value="1"/>
</dbReference>
<comment type="subcellular location">
    <subcellularLocation>
        <location evidence="1">Membrane</location>
        <topology evidence="1">Multi-pass membrane protein</topology>
    </subcellularLocation>
</comment>
<evidence type="ECO:0000259" key="8">
    <source>
        <dbReference type="Pfam" id="PF01694"/>
    </source>
</evidence>
<organism evidence="9 10">
    <name type="scientific">Membranihabitans marinus</name>
    <dbReference type="NCBI Taxonomy" id="1227546"/>
    <lineage>
        <taxon>Bacteria</taxon>
        <taxon>Pseudomonadati</taxon>
        <taxon>Bacteroidota</taxon>
        <taxon>Saprospiria</taxon>
        <taxon>Saprospirales</taxon>
        <taxon>Saprospiraceae</taxon>
        <taxon>Membranihabitans</taxon>
    </lineage>
</organism>
<protein>
    <submittedName>
        <fullName evidence="9">Rhomboid family intramembrane serine protease</fullName>
    </submittedName>
</protein>
<evidence type="ECO:0000256" key="2">
    <source>
        <dbReference type="ARBA" id="ARBA00009045"/>
    </source>
</evidence>
<name>A0A953LE10_9BACT</name>
<feature type="domain" description="Peptidase S54 rhomboid" evidence="8">
    <location>
        <begin position="59"/>
        <end position="212"/>
    </location>
</feature>